<protein>
    <submittedName>
        <fullName evidence="2">Uncharacterized protein</fullName>
    </submittedName>
</protein>
<dbReference type="Proteomes" id="UP001430953">
    <property type="component" value="Unassembled WGS sequence"/>
</dbReference>
<feature type="compositionally biased region" description="Basic and acidic residues" evidence="1">
    <location>
        <begin position="20"/>
        <end position="35"/>
    </location>
</feature>
<reference evidence="2 3" key="1">
    <citation type="submission" date="2023-03" db="EMBL/GenBank/DDBJ databases">
        <title>High recombination rates correlate with genetic variation in Cardiocondyla obscurior ants.</title>
        <authorList>
            <person name="Errbii M."/>
        </authorList>
    </citation>
    <scope>NUCLEOTIDE SEQUENCE [LARGE SCALE GENOMIC DNA]</scope>
    <source>
        <strain evidence="2">Alpha-2009</strain>
        <tissue evidence="2">Whole body</tissue>
    </source>
</reference>
<dbReference type="AlphaFoldDB" id="A0AAW2EQL1"/>
<proteinExistence type="predicted"/>
<feature type="compositionally biased region" description="Polar residues" evidence="1">
    <location>
        <begin position="1"/>
        <end position="10"/>
    </location>
</feature>
<feature type="region of interest" description="Disordered" evidence="1">
    <location>
        <begin position="1"/>
        <end position="44"/>
    </location>
</feature>
<sequence>MQLAVEQTSVAGRKHGISRPRAEKEARYRSFDEASRTASPSTASKFFFFAGRRKTLRPSRAGESVFPARLGTDPGPGQSARKNTASPG</sequence>
<keyword evidence="3" id="KW-1185">Reference proteome</keyword>
<evidence type="ECO:0000313" key="3">
    <source>
        <dbReference type="Proteomes" id="UP001430953"/>
    </source>
</evidence>
<name>A0AAW2EQL1_9HYME</name>
<organism evidence="2 3">
    <name type="scientific">Cardiocondyla obscurior</name>
    <dbReference type="NCBI Taxonomy" id="286306"/>
    <lineage>
        <taxon>Eukaryota</taxon>
        <taxon>Metazoa</taxon>
        <taxon>Ecdysozoa</taxon>
        <taxon>Arthropoda</taxon>
        <taxon>Hexapoda</taxon>
        <taxon>Insecta</taxon>
        <taxon>Pterygota</taxon>
        <taxon>Neoptera</taxon>
        <taxon>Endopterygota</taxon>
        <taxon>Hymenoptera</taxon>
        <taxon>Apocrita</taxon>
        <taxon>Aculeata</taxon>
        <taxon>Formicoidea</taxon>
        <taxon>Formicidae</taxon>
        <taxon>Myrmicinae</taxon>
        <taxon>Cardiocondyla</taxon>
    </lineage>
</organism>
<accession>A0AAW2EQL1</accession>
<dbReference type="EMBL" id="JADYXP020000019">
    <property type="protein sequence ID" value="KAL0105280.1"/>
    <property type="molecule type" value="Genomic_DNA"/>
</dbReference>
<feature type="region of interest" description="Disordered" evidence="1">
    <location>
        <begin position="57"/>
        <end position="88"/>
    </location>
</feature>
<comment type="caution">
    <text evidence="2">The sequence shown here is derived from an EMBL/GenBank/DDBJ whole genome shotgun (WGS) entry which is preliminary data.</text>
</comment>
<evidence type="ECO:0000313" key="2">
    <source>
        <dbReference type="EMBL" id="KAL0105280.1"/>
    </source>
</evidence>
<evidence type="ECO:0000256" key="1">
    <source>
        <dbReference type="SAM" id="MobiDB-lite"/>
    </source>
</evidence>
<gene>
    <name evidence="2" type="ORF">PUN28_016730</name>
</gene>